<protein>
    <recommendedName>
        <fullName evidence="6">DUF4129 domain-containing protein</fullName>
    </recommendedName>
</protein>
<keyword evidence="2" id="KW-1133">Transmembrane helix</keyword>
<evidence type="ECO:0000313" key="5">
    <source>
        <dbReference type="Proteomes" id="UP001596978"/>
    </source>
</evidence>
<evidence type="ECO:0000313" key="4">
    <source>
        <dbReference type="EMBL" id="MFD0860853.1"/>
    </source>
</evidence>
<name>A0ABW3CW84_9FLAO</name>
<evidence type="ECO:0008006" key="6">
    <source>
        <dbReference type="Google" id="ProtNLM"/>
    </source>
</evidence>
<evidence type="ECO:0000256" key="2">
    <source>
        <dbReference type="SAM" id="Phobius"/>
    </source>
</evidence>
<comment type="caution">
    <text evidence="4">The sequence shown here is derived from an EMBL/GenBank/DDBJ whole genome shotgun (WGS) entry which is preliminary data.</text>
</comment>
<keyword evidence="3" id="KW-0732">Signal</keyword>
<feature type="transmembrane region" description="Helical" evidence="2">
    <location>
        <begin position="99"/>
        <end position="119"/>
    </location>
</feature>
<keyword evidence="5" id="KW-1185">Reference proteome</keyword>
<dbReference type="RefSeq" id="WP_386402767.1">
    <property type="nucleotide sequence ID" value="NZ_JBHTJH010000002.1"/>
</dbReference>
<reference evidence="5" key="1">
    <citation type="journal article" date="2019" name="Int. J. Syst. Evol. Microbiol.">
        <title>The Global Catalogue of Microorganisms (GCM) 10K type strain sequencing project: providing services to taxonomists for standard genome sequencing and annotation.</title>
        <authorList>
            <consortium name="The Broad Institute Genomics Platform"/>
            <consortium name="The Broad Institute Genome Sequencing Center for Infectious Disease"/>
            <person name="Wu L."/>
            <person name="Ma J."/>
        </authorList>
    </citation>
    <scope>NUCLEOTIDE SEQUENCE [LARGE SCALE GENOMIC DNA]</scope>
    <source>
        <strain evidence="5">CCUG 62952</strain>
    </source>
</reference>
<keyword evidence="2" id="KW-0472">Membrane</keyword>
<proteinExistence type="predicted"/>
<feature type="signal peptide" evidence="3">
    <location>
        <begin position="1"/>
        <end position="24"/>
    </location>
</feature>
<evidence type="ECO:0000256" key="3">
    <source>
        <dbReference type="SAM" id="SignalP"/>
    </source>
</evidence>
<dbReference type="EMBL" id="JBHTJH010000002">
    <property type="protein sequence ID" value="MFD0860853.1"/>
    <property type="molecule type" value="Genomic_DNA"/>
</dbReference>
<feature type="compositionally biased region" description="Basic and acidic residues" evidence="1">
    <location>
        <begin position="72"/>
        <end position="83"/>
    </location>
</feature>
<sequence length="246" mass="28002">MKRFALIFILSLSMLCESVASAYAQEVVDPNTEAHKFDKGFQDQYKGRKFNYEGRAVKTSDKGNTSGKNSKYSKDKPSKRDTDDINSSNTSIALPSGPFFFVLMIIVAAALIFLVHALITQGNGRLFGNSSKKILDDSETISAENIHTTDIDSLIVQAEKSGDYRLATRYLYLSVLKRLAFKKLIEFEEEKTNSDYLLELEGHQMNPLFRKTSYLYNYIWYGEFSVDDLQYAKVKRNFGNLLNQIT</sequence>
<gene>
    <name evidence="4" type="ORF">ACFQ1M_01425</name>
</gene>
<keyword evidence="2" id="KW-0812">Transmembrane</keyword>
<dbReference type="Proteomes" id="UP001596978">
    <property type="component" value="Unassembled WGS sequence"/>
</dbReference>
<evidence type="ECO:0000256" key="1">
    <source>
        <dbReference type="SAM" id="MobiDB-lite"/>
    </source>
</evidence>
<accession>A0ABW3CW84</accession>
<organism evidence="4 5">
    <name type="scientific">Sungkyunkwania multivorans</name>
    <dbReference type="NCBI Taxonomy" id="1173618"/>
    <lineage>
        <taxon>Bacteria</taxon>
        <taxon>Pseudomonadati</taxon>
        <taxon>Bacteroidota</taxon>
        <taxon>Flavobacteriia</taxon>
        <taxon>Flavobacteriales</taxon>
        <taxon>Flavobacteriaceae</taxon>
        <taxon>Sungkyunkwania</taxon>
    </lineage>
</organism>
<feature type="region of interest" description="Disordered" evidence="1">
    <location>
        <begin position="56"/>
        <end position="87"/>
    </location>
</feature>
<feature type="chain" id="PRO_5046832987" description="DUF4129 domain-containing protein" evidence="3">
    <location>
        <begin position="25"/>
        <end position="246"/>
    </location>
</feature>